<dbReference type="EMBL" id="JASGBQ010000015">
    <property type="protein sequence ID" value="MDI9242587.1"/>
    <property type="molecule type" value="Genomic_DNA"/>
</dbReference>
<keyword evidence="3" id="KW-0274">FAD</keyword>
<evidence type="ECO:0000256" key="3">
    <source>
        <dbReference type="ARBA" id="ARBA00022827"/>
    </source>
</evidence>
<evidence type="ECO:0000313" key="7">
    <source>
        <dbReference type="Proteomes" id="UP001300383"/>
    </source>
</evidence>
<protein>
    <submittedName>
        <fullName evidence="6">NAD(P)/FAD-dependent oxidoreductase</fullName>
    </submittedName>
</protein>
<dbReference type="Gene3D" id="3.50.50.60">
    <property type="entry name" value="FAD/NAD(P)-binding domain"/>
    <property type="match status" value="1"/>
</dbReference>
<organism evidence="6 7">
    <name type="scientific">Fusibacillus kribbianus</name>
    <dbReference type="NCBI Taxonomy" id="3044208"/>
    <lineage>
        <taxon>Bacteria</taxon>
        <taxon>Bacillati</taxon>
        <taxon>Bacillota</taxon>
        <taxon>Clostridia</taxon>
        <taxon>Lachnospirales</taxon>
        <taxon>Lachnospiraceae</taxon>
        <taxon>Fusibacillus</taxon>
    </lineage>
</organism>
<dbReference type="PRINTS" id="PR00368">
    <property type="entry name" value="FADPNR"/>
</dbReference>
<gene>
    <name evidence="6" type="ORF">QJ036_08910</name>
</gene>
<dbReference type="InterPro" id="IPR004792">
    <property type="entry name" value="BaiN-like"/>
</dbReference>
<dbReference type="InterPro" id="IPR057661">
    <property type="entry name" value="RsdA/BaiN/AoA(So)_Rossmann"/>
</dbReference>
<dbReference type="InterPro" id="IPR055178">
    <property type="entry name" value="RsdA/BaiN/AoA(So)-like_dom"/>
</dbReference>
<proteinExistence type="predicted"/>
<dbReference type="PANTHER" id="PTHR42887">
    <property type="entry name" value="OS12G0638800 PROTEIN"/>
    <property type="match status" value="1"/>
</dbReference>
<dbReference type="PANTHER" id="PTHR42887:SF2">
    <property type="entry name" value="OS12G0638800 PROTEIN"/>
    <property type="match status" value="1"/>
</dbReference>
<dbReference type="SUPFAM" id="SSF51905">
    <property type="entry name" value="FAD/NAD(P)-binding domain"/>
    <property type="match status" value="1"/>
</dbReference>
<evidence type="ECO:0000256" key="1">
    <source>
        <dbReference type="ARBA" id="ARBA00001974"/>
    </source>
</evidence>
<dbReference type="Pfam" id="PF22780">
    <property type="entry name" value="HI0933_like_1st"/>
    <property type="match status" value="1"/>
</dbReference>
<dbReference type="Pfam" id="PF03486">
    <property type="entry name" value="HI0933_like"/>
    <property type="match status" value="1"/>
</dbReference>
<sequence>MGKVIVIGGGAAGILAAISAAGRGDEVIILEHTKALGKKLLSTGNGRCNLTNKKQDDSFYRTENPGFPIPALTRFGYRETINFFNSLGLYCKERDGYVYPRSSQAAAVRNLLLEELSRLGVEIRTECEVRKLQRKTKGFLVLAADTSFYGDSVILACGGKSAPVTGSDGSGYGLAEALGHRLIPPVPALTGLRAAENPLKKAAGVRTDGRVSLYIEENGKERLVGSDAGELQLTDYGISGIPVFQVSRFASRALEQGMGVTARLNFLPEYDRDEAEELLETVLQRTEEDCFSLLLGLFPEKLAAVLLKKAGLPVHIPAGRLSGRQKQAIVDTVCRLRLSISAVNDFSQAQVTAGGIDTRDVNEETMESRLVPGLYFAGEMLDVDGICGGYNLQWAWASGFLAGKQGRP</sequence>
<keyword evidence="2" id="KW-0285">Flavoprotein</keyword>
<dbReference type="InterPro" id="IPR036188">
    <property type="entry name" value="FAD/NAD-bd_sf"/>
</dbReference>
<dbReference type="Gene3D" id="2.40.30.10">
    <property type="entry name" value="Translation factors"/>
    <property type="match status" value="1"/>
</dbReference>
<dbReference type="SUPFAM" id="SSF160996">
    <property type="entry name" value="HI0933 insert domain-like"/>
    <property type="match status" value="1"/>
</dbReference>
<feature type="domain" description="RsdA/BaiN/AoA(So)-like Rossmann fold-like" evidence="4">
    <location>
        <begin position="3"/>
        <end position="404"/>
    </location>
</feature>
<dbReference type="NCBIfam" id="TIGR00275">
    <property type="entry name" value="aminoacetone oxidase family FAD-binding enzyme"/>
    <property type="match status" value="1"/>
</dbReference>
<keyword evidence="7" id="KW-1185">Reference proteome</keyword>
<evidence type="ECO:0000256" key="2">
    <source>
        <dbReference type="ARBA" id="ARBA00022630"/>
    </source>
</evidence>
<accession>A0AAP4BBV0</accession>
<feature type="domain" description="RsdA/BaiN/AoA(So)-like insert" evidence="5">
    <location>
        <begin position="186"/>
        <end position="351"/>
    </location>
</feature>
<evidence type="ECO:0000259" key="4">
    <source>
        <dbReference type="Pfam" id="PF03486"/>
    </source>
</evidence>
<dbReference type="InterPro" id="IPR023166">
    <property type="entry name" value="BaiN-like_dom_sf"/>
</dbReference>
<dbReference type="Proteomes" id="UP001300383">
    <property type="component" value="Unassembled WGS sequence"/>
</dbReference>
<evidence type="ECO:0000313" key="6">
    <source>
        <dbReference type="EMBL" id="MDI9242587.1"/>
    </source>
</evidence>
<comment type="caution">
    <text evidence="6">The sequence shown here is derived from an EMBL/GenBank/DDBJ whole genome shotgun (WGS) entry which is preliminary data.</text>
</comment>
<dbReference type="AlphaFoldDB" id="A0AAP4BBV0"/>
<dbReference type="Gene3D" id="1.10.8.260">
    <property type="entry name" value="HI0933 insert domain-like"/>
    <property type="match status" value="1"/>
</dbReference>
<evidence type="ECO:0000259" key="5">
    <source>
        <dbReference type="Pfam" id="PF22780"/>
    </source>
</evidence>
<name>A0AAP4BBV0_9FIRM</name>
<dbReference type="PRINTS" id="PR00411">
    <property type="entry name" value="PNDRDTASEI"/>
</dbReference>
<comment type="cofactor">
    <cofactor evidence="1">
        <name>FAD</name>
        <dbReference type="ChEBI" id="CHEBI:57692"/>
    </cofactor>
</comment>
<reference evidence="6 7" key="1">
    <citation type="submission" date="2023-05" db="EMBL/GenBank/DDBJ databases">
        <title>[ruminococcus] sp. nov., isolated from a pig farm feces dump.</title>
        <authorList>
            <person name="Chang Y.-H."/>
        </authorList>
    </citation>
    <scope>NUCLEOTIDE SEQUENCE [LARGE SCALE GENOMIC DNA]</scope>
    <source>
        <strain evidence="6 7">YH-rum2234</strain>
    </source>
</reference>
<dbReference type="RefSeq" id="WP_283231033.1">
    <property type="nucleotide sequence ID" value="NZ_JASGBQ010000015.1"/>
</dbReference>